<evidence type="ECO:0000259" key="8">
    <source>
        <dbReference type="Pfam" id="PF02878"/>
    </source>
</evidence>
<evidence type="ECO:0000256" key="5">
    <source>
        <dbReference type="ARBA" id="ARBA00022842"/>
    </source>
</evidence>
<comment type="cofactor">
    <cofactor evidence="1">
        <name>Mg(2+)</name>
        <dbReference type="ChEBI" id="CHEBI:18420"/>
    </cofactor>
</comment>
<feature type="domain" description="Alpha-D-phosphohexomutase alpha/beta/alpha" evidence="10">
    <location>
        <begin position="338"/>
        <end position="447"/>
    </location>
</feature>
<name>A0A6J6DEW7_9ZZZZ</name>
<dbReference type="SUPFAM" id="SSF55957">
    <property type="entry name" value="Phosphoglucomutase, C-terminal domain"/>
    <property type="match status" value="1"/>
</dbReference>
<feature type="domain" description="Alpha-D-phosphohexomutase C-terminal" evidence="7">
    <location>
        <begin position="498"/>
        <end position="543"/>
    </location>
</feature>
<evidence type="ECO:0000259" key="10">
    <source>
        <dbReference type="Pfam" id="PF02880"/>
    </source>
</evidence>
<dbReference type="GO" id="GO:0000287">
    <property type="term" value="F:magnesium ion binding"/>
    <property type="evidence" value="ECO:0007669"/>
    <property type="project" value="InterPro"/>
</dbReference>
<evidence type="ECO:0000256" key="6">
    <source>
        <dbReference type="ARBA" id="ARBA00023235"/>
    </source>
</evidence>
<accession>A0A6J6DEW7</accession>
<protein>
    <submittedName>
        <fullName evidence="11">Unannotated protein</fullName>
    </submittedName>
</protein>
<dbReference type="AlphaFoldDB" id="A0A6J6DEW7"/>
<dbReference type="SUPFAM" id="SSF53738">
    <property type="entry name" value="Phosphoglucomutase, first 3 domains"/>
    <property type="match status" value="3"/>
</dbReference>
<evidence type="ECO:0000256" key="2">
    <source>
        <dbReference type="ARBA" id="ARBA00010231"/>
    </source>
</evidence>
<dbReference type="PANTHER" id="PTHR45745:SF1">
    <property type="entry name" value="PHOSPHOGLUCOMUTASE 2B-RELATED"/>
    <property type="match status" value="1"/>
</dbReference>
<dbReference type="InterPro" id="IPR005843">
    <property type="entry name" value="A-D-PHexomutase_C"/>
</dbReference>
<organism evidence="11">
    <name type="scientific">freshwater metagenome</name>
    <dbReference type="NCBI Taxonomy" id="449393"/>
    <lineage>
        <taxon>unclassified sequences</taxon>
        <taxon>metagenomes</taxon>
        <taxon>ecological metagenomes</taxon>
    </lineage>
</organism>
<proteinExistence type="inferred from homology"/>
<dbReference type="Pfam" id="PF02880">
    <property type="entry name" value="PGM_PMM_III"/>
    <property type="match status" value="1"/>
</dbReference>
<keyword evidence="6" id="KW-0413">Isomerase</keyword>
<dbReference type="GO" id="GO:0008973">
    <property type="term" value="F:phosphopentomutase activity"/>
    <property type="evidence" value="ECO:0007669"/>
    <property type="project" value="TreeGrafter"/>
</dbReference>
<dbReference type="PANTHER" id="PTHR45745">
    <property type="entry name" value="PHOSPHOMANNOMUTASE 45A"/>
    <property type="match status" value="1"/>
</dbReference>
<dbReference type="InterPro" id="IPR036900">
    <property type="entry name" value="A-D-PHexomutase_C_sf"/>
</dbReference>
<evidence type="ECO:0000313" key="11">
    <source>
        <dbReference type="EMBL" id="CAB4561886.1"/>
    </source>
</evidence>
<evidence type="ECO:0000259" key="9">
    <source>
        <dbReference type="Pfam" id="PF02879"/>
    </source>
</evidence>
<evidence type="ECO:0000256" key="4">
    <source>
        <dbReference type="ARBA" id="ARBA00022723"/>
    </source>
</evidence>
<keyword evidence="4" id="KW-0479">Metal-binding</keyword>
<feature type="domain" description="Alpha-D-phosphohexomutase alpha/beta/alpha" evidence="9">
    <location>
        <begin position="222"/>
        <end position="323"/>
    </location>
</feature>
<dbReference type="GO" id="GO:0005975">
    <property type="term" value="P:carbohydrate metabolic process"/>
    <property type="evidence" value="ECO:0007669"/>
    <property type="project" value="InterPro"/>
</dbReference>
<dbReference type="InterPro" id="IPR005844">
    <property type="entry name" value="A-D-PHexomutase_a/b/a-I"/>
</dbReference>
<reference evidence="11" key="1">
    <citation type="submission" date="2020-05" db="EMBL/GenBank/DDBJ databases">
        <authorList>
            <person name="Chiriac C."/>
            <person name="Salcher M."/>
            <person name="Ghai R."/>
            <person name="Kavagutti S V."/>
        </authorList>
    </citation>
    <scope>NUCLEOTIDE SEQUENCE</scope>
</reference>
<dbReference type="InterPro" id="IPR016066">
    <property type="entry name" value="A-D-PHexomutase_CS"/>
</dbReference>
<dbReference type="InterPro" id="IPR005846">
    <property type="entry name" value="A-D-PHexomutase_a/b/a-III"/>
</dbReference>
<dbReference type="EMBL" id="CAEZTM010000003">
    <property type="protein sequence ID" value="CAB4561886.1"/>
    <property type="molecule type" value="Genomic_DNA"/>
</dbReference>
<comment type="similarity">
    <text evidence="2">Belongs to the phosphohexose mutase family.</text>
</comment>
<dbReference type="InterPro" id="IPR016055">
    <property type="entry name" value="A-D-PHexomutase_a/b/a-I/II/III"/>
</dbReference>
<evidence type="ECO:0000259" key="7">
    <source>
        <dbReference type="Pfam" id="PF00408"/>
    </source>
</evidence>
<keyword evidence="3" id="KW-0597">Phosphoprotein</keyword>
<dbReference type="GO" id="GO:0006166">
    <property type="term" value="P:purine ribonucleoside salvage"/>
    <property type="evidence" value="ECO:0007669"/>
    <property type="project" value="TreeGrafter"/>
</dbReference>
<dbReference type="PROSITE" id="PS00710">
    <property type="entry name" value="PGM_PMM"/>
    <property type="match status" value="1"/>
</dbReference>
<evidence type="ECO:0000256" key="3">
    <source>
        <dbReference type="ARBA" id="ARBA00022553"/>
    </source>
</evidence>
<dbReference type="InterPro" id="IPR005845">
    <property type="entry name" value="A-D-PHexomutase_a/b/a-II"/>
</dbReference>
<dbReference type="CDD" id="cd05799">
    <property type="entry name" value="PGM2"/>
    <property type="match status" value="1"/>
</dbReference>
<dbReference type="Gene3D" id="3.30.310.50">
    <property type="entry name" value="Alpha-D-phosphohexomutase, C-terminal domain"/>
    <property type="match status" value="1"/>
</dbReference>
<gene>
    <name evidence="11" type="ORF">UFOPK1684_00157</name>
</gene>
<evidence type="ECO:0000256" key="1">
    <source>
        <dbReference type="ARBA" id="ARBA00001946"/>
    </source>
</evidence>
<keyword evidence="5" id="KW-0460">Magnesium</keyword>
<dbReference type="Pfam" id="PF02878">
    <property type="entry name" value="PGM_PMM_I"/>
    <property type="match status" value="1"/>
</dbReference>
<dbReference type="Pfam" id="PF02879">
    <property type="entry name" value="PGM_PMM_II"/>
    <property type="match status" value="1"/>
</dbReference>
<sequence>MNIQIDNPLEHARHWLEQDPDPETARELSGLIERAEAGNQESQALLEHKFSTRLSFGTAGIRGPLGSGPAAMNRVVVSQTTAGLAAFLLGRHQPSSQTLRVVVGYDARKNSAVFARDTAEVLSGHGIEVLLTPHQVPTPIVAFAVRHLNCDAGVMITASHNPPEDNGYKVYFGGADEGSQIVPPADSGIEAEIITAARTLSFERIPRSDALVSETPEDLVATYISHTIASVTPAGAVGAVPTVVYTPMHGVGGDTFLALLEAAGLRVPVLVDEQFTPDPRFPTVAFPNPEEKGALDLAFARARDVNAGLIIAHDPDADRLAVALLDSSSPSGYTSLTGNQVGAILGWRAAEIAQKAGSKGALANSLVSSPWLGKIAQHFGLTHEETLTGFKYVSRVPNLLFGFEEALGYLVDPDVVRDKDGISAALAIIDLANRMASEGKTLWDYLTAIEKTVGAFASGQITIKIDPATAATPITDLLRAKQPTQIGEHAVITADDFMEGVGGFPQDNILRYYLADGSRVIVRPSGTEPKIKVYLDTAGNARADAEASLASLEGAVRHLLDALS</sequence>
<feature type="domain" description="Alpha-D-phosphohexomutase alpha/beta/alpha" evidence="8">
    <location>
        <begin position="54"/>
        <end position="195"/>
    </location>
</feature>
<dbReference type="Gene3D" id="3.40.120.10">
    <property type="entry name" value="Alpha-D-Glucose-1,6-Bisphosphate, subunit A, domain 3"/>
    <property type="match status" value="3"/>
</dbReference>
<dbReference type="Pfam" id="PF00408">
    <property type="entry name" value="PGM_PMM_IV"/>
    <property type="match status" value="1"/>
</dbReference>